<evidence type="ECO:0000256" key="2">
    <source>
        <dbReference type="SAM" id="MobiDB-lite"/>
    </source>
</evidence>
<feature type="compositionally biased region" description="Polar residues" evidence="2">
    <location>
        <begin position="349"/>
        <end position="359"/>
    </location>
</feature>
<dbReference type="eggNOG" id="ENOG502QU2M">
    <property type="taxonomic scope" value="Eukaryota"/>
</dbReference>
<protein>
    <recommendedName>
        <fullName evidence="3">DUF7603 domain-containing protein</fullName>
    </recommendedName>
</protein>
<dbReference type="GO" id="GO:0005815">
    <property type="term" value="C:microtubule organizing center"/>
    <property type="evidence" value="ECO:0007669"/>
    <property type="project" value="TreeGrafter"/>
</dbReference>
<feature type="region of interest" description="Disordered" evidence="2">
    <location>
        <begin position="1"/>
        <end position="108"/>
    </location>
</feature>
<dbReference type="OrthoDB" id="5395440at2759"/>
<dbReference type="GO" id="GO:0005737">
    <property type="term" value="C:cytoplasm"/>
    <property type="evidence" value="ECO:0007669"/>
    <property type="project" value="TreeGrafter"/>
</dbReference>
<feature type="region of interest" description="Disordered" evidence="2">
    <location>
        <begin position="986"/>
        <end position="1028"/>
    </location>
</feature>
<evidence type="ECO:0000313" key="5">
    <source>
        <dbReference type="Proteomes" id="UP000027238"/>
    </source>
</evidence>
<name>A0A066XV73_COLSU</name>
<feature type="region of interest" description="Disordered" evidence="2">
    <location>
        <begin position="657"/>
        <end position="683"/>
    </location>
</feature>
<feature type="coiled-coil region" evidence="1">
    <location>
        <begin position="1037"/>
        <end position="1099"/>
    </location>
</feature>
<dbReference type="OMA" id="DQKWQCE"/>
<feature type="region of interest" description="Disordered" evidence="2">
    <location>
        <begin position="233"/>
        <end position="314"/>
    </location>
</feature>
<feature type="region of interest" description="Disordered" evidence="2">
    <location>
        <begin position="327"/>
        <end position="382"/>
    </location>
</feature>
<dbReference type="PANTHER" id="PTHR18947:SF28">
    <property type="entry name" value="GIRDIN, ISOFORM A"/>
    <property type="match status" value="1"/>
</dbReference>
<dbReference type="Pfam" id="PF24554">
    <property type="entry name" value="DUF7603"/>
    <property type="match status" value="1"/>
</dbReference>
<feature type="domain" description="DUF7603" evidence="3">
    <location>
        <begin position="852"/>
        <end position="960"/>
    </location>
</feature>
<feature type="region of interest" description="Disordered" evidence="2">
    <location>
        <begin position="132"/>
        <end position="155"/>
    </location>
</feature>
<feature type="compositionally biased region" description="Basic and acidic residues" evidence="2">
    <location>
        <begin position="671"/>
        <end position="683"/>
    </location>
</feature>
<dbReference type="GO" id="GO:0030705">
    <property type="term" value="P:cytoskeleton-dependent intracellular transport"/>
    <property type="evidence" value="ECO:0007669"/>
    <property type="project" value="TreeGrafter"/>
</dbReference>
<dbReference type="GO" id="GO:0051959">
    <property type="term" value="F:dynein light intermediate chain binding"/>
    <property type="evidence" value="ECO:0007669"/>
    <property type="project" value="TreeGrafter"/>
</dbReference>
<keyword evidence="1" id="KW-0175">Coiled coil</keyword>
<feature type="compositionally biased region" description="Low complexity" evidence="2">
    <location>
        <begin position="86"/>
        <end position="108"/>
    </location>
</feature>
<organism evidence="4 5">
    <name type="scientific">Colletotrichum sublineola</name>
    <name type="common">Sorghum anthracnose fungus</name>
    <dbReference type="NCBI Taxonomy" id="1173701"/>
    <lineage>
        <taxon>Eukaryota</taxon>
        <taxon>Fungi</taxon>
        <taxon>Dikarya</taxon>
        <taxon>Ascomycota</taxon>
        <taxon>Pezizomycotina</taxon>
        <taxon>Sordariomycetes</taxon>
        <taxon>Hypocreomycetidae</taxon>
        <taxon>Glomerellales</taxon>
        <taxon>Glomerellaceae</taxon>
        <taxon>Colletotrichum</taxon>
        <taxon>Colletotrichum graminicola species complex</taxon>
    </lineage>
</organism>
<evidence type="ECO:0000313" key="4">
    <source>
        <dbReference type="EMBL" id="KDN69865.1"/>
    </source>
</evidence>
<dbReference type="InterPro" id="IPR056023">
    <property type="entry name" value="DUF7603"/>
</dbReference>
<dbReference type="GO" id="GO:0031122">
    <property type="term" value="P:cytoplasmic microtubule organization"/>
    <property type="evidence" value="ECO:0007669"/>
    <property type="project" value="TreeGrafter"/>
</dbReference>
<dbReference type="PANTHER" id="PTHR18947">
    <property type="entry name" value="HOOK PROTEINS"/>
    <property type="match status" value="1"/>
</dbReference>
<reference evidence="5" key="1">
    <citation type="journal article" date="2014" name="Genome Announc.">
        <title>Draft genome sequence of Colletotrichum sublineola, a destructive pathogen of cultivated sorghum.</title>
        <authorList>
            <person name="Baroncelli R."/>
            <person name="Sanz-Martin J.M."/>
            <person name="Rech G.E."/>
            <person name="Sukno S.A."/>
            <person name="Thon M.R."/>
        </authorList>
    </citation>
    <scope>NUCLEOTIDE SEQUENCE [LARGE SCALE GENOMIC DNA]</scope>
    <source>
        <strain evidence="5">TX430BB</strain>
    </source>
</reference>
<dbReference type="EMBL" id="JMSE01000444">
    <property type="protein sequence ID" value="KDN69865.1"/>
    <property type="molecule type" value="Genomic_DNA"/>
</dbReference>
<dbReference type="HOGENOM" id="CLU_002590_1_0_1"/>
<sequence>MAARDPRPAHLNLHHPPKAPEDPPYSETPNASSDVLRGRPSNRDSHRPAASPSPSPGRTRSQTLPVVAPTFNTTKAIKRKPLSSTASQLAASYGSGSGSTTPSILSPSEFAAPDTRFLRSYSVDSPTLYEYPDNSVRPLFAPPAAHQKNDTQRDPAWRKGYSIDGNANLSFLLLASRPPPPAGVVHDAASYKPSTNLAFPQTTLSDGLSESACLPADVTPTFSPRLPKPIAEPIIEEDTDSDSDSTYSHNTNENSIMSMPTSKPTPPHLNLNGDRDESSQTITTVLEVGQPLPPSTSTQTPSLDKPLPKSPGSSKLANFFSWGSSPSPSTTEFSSLSSPLGSPRRITLTDDTPLTTGVPSLQPEPRKGNATPTNALGYCESNLYTPPPSSLAPSLQIEEMEDELKAISSELASSIRREMDLEDLVDRLQSEINNPQAPGRRTSDYFSDSGYSTTKFNEYDQNKEEIEKIQRRAEQEKASMRLELTNKLQEERSRRGELDRQIKDLAEKASQFDVAQVNSDDANSRLRDLERTCEDLRRRLSEEVQVRSNFEDLLSVLKVELQSATNERDNLRDEIVPQLKAKLDGLEAEASEYVNLTYESSKMQQELEVLRRENQALKASGQQPQPETRPRSSTTRAARSSSVTAAPFVLQKAPSGFGLTRSNTVKSGVTESREQLSERLKDVEAQRDALHSALKSLLERQEFQNRENEKKITALEVERERLMATSPRKAGFEREISNLRVEINVLRRRADEAAEQKWQVEKGLAGLKMDLDRAEGEVAALRDLLKEKDILIPPSMARSSAYEPASAVPVTSESLEAAFRDLQLAYKDSLLKIKELESRGTILPGDEATQLAFQRLEQSLTAAVYERDAAREEASAYKDQLESLAGSEVAHLESERALADELRISAQRVEDLASQVQKQLSVNSELRQRLAEAISRGDADRKANADRITRLQSRLKNLEEQLQSAQIASEERVARHEEQLRELKDAQSAQLTRMSPSPIGSGFRSPRKPSLSPMPSPMFPRSPRSMPKQSVEDDIQIDMLRAKVVELETALANADSEMQDVIARMSTAQIEVMTLQEEREAARRETKRIQQELEKERMKSFEDRFKSLGSTVQ</sequence>
<dbReference type="AlphaFoldDB" id="A0A066XV73"/>
<feature type="coiled-coil region" evidence="1">
    <location>
        <begin position="867"/>
        <end position="986"/>
    </location>
</feature>
<comment type="caution">
    <text evidence="4">The sequence shown here is derived from an EMBL/GenBank/DDBJ whole genome shotgun (WGS) entry which is preliminary data.</text>
</comment>
<feature type="compositionally biased region" description="Low complexity" evidence="2">
    <location>
        <begin position="327"/>
        <end position="345"/>
    </location>
</feature>
<feature type="compositionally biased region" description="Acidic residues" evidence="2">
    <location>
        <begin position="234"/>
        <end position="243"/>
    </location>
</feature>
<accession>A0A066XV73</accession>
<evidence type="ECO:0000256" key="1">
    <source>
        <dbReference type="SAM" id="Coils"/>
    </source>
</evidence>
<dbReference type="GO" id="GO:0008017">
    <property type="term" value="F:microtubule binding"/>
    <property type="evidence" value="ECO:0007669"/>
    <property type="project" value="TreeGrafter"/>
</dbReference>
<feature type="region of interest" description="Disordered" evidence="2">
    <location>
        <begin position="617"/>
        <end position="645"/>
    </location>
</feature>
<feature type="compositionally biased region" description="Polar residues" evidence="2">
    <location>
        <begin position="58"/>
        <end position="75"/>
    </location>
</feature>
<feature type="compositionally biased region" description="Polar residues" evidence="2">
    <location>
        <begin position="249"/>
        <end position="262"/>
    </location>
</feature>
<feature type="compositionally biased region" description="Low complexity" evidence="2">
    <location>
        <begin position="631"/>
        <end position="645"/>
    </location>
</feature>
<evidence type="ECO:0000259" key="3">
    <source>
        <dbReference type="Pfam" id="PF24554"/>
    </source>
</evidence>
<feature type="compositionally biased region" description="Polar residues" evidence="2">
    <location>
        <begin position="660"/>
        <end position="670"/>
    </location>
</feature>
<dbReference type="Proteomes" id="UP000027238">
    <property type="component" value="Unassembled WGS sequence"/>
</dbReference>
<gene>
    <name evidence="4" type="ORF">CSUB01_01393</name>
</gene>
<dbReference type="STRING" id="1173701.A0A066XV73"/>
<keyword evidence="5" id="KW-1185">Reference proteome</keyword>
<proteinExistence type="predicted"/>